<dbReference type="AlphaFoldDB" id="A0A5Y2RVQ2"/>
<dbReference type="Proteomes" id="UP000839746">
    <property type="component" value="Unassembled WGS sequence"/>
</dbReference>
<feature type="transmembrane region" description="Helical" evidence="1">
    <location>
        <begin position="70"/>
        <end position="88"/>
    </location>
</feature>
<dbReference type="EMBL" id="AAILSQ010000001">
    <property type="protein sequence ID" value="ECF6049858.1"/>
    <property type="molecule type" value="Genomic_DNA"/>
</dbReference>
<feature type="transmembrane region" description="Helical" evidence="1">
    <location>
        <begin position="12"/>
        <end position="35"/>
    </location>
</feature>
<gene>
    <name evidence="2" type="ORF">FNN84_01305</name>
</gene>
<evidence type="ECO:0008006" key="3">
    <source>
        <dbReference type="Google" id="ProtNLM"/>
    </source>
</evidence>
<proteinExistence type="predicted"/>
<organism evidence="2">
    <name type="scientific">Salmonella enterica subsp. salamae</name>
    <dbReference type="NCBI Taxonomy" id="59202"/>
    <lineage>
        <taxon>Bacteria</taxon>
        <taxon>Pseudomonadati</taxon>
        <taxon>Pseudomonadota</taxon>
        <taxon>Gammaproteobacteria</taxon>
        <taxon>Enterobacterales</taxon>
        <taxon>Enterobacteriaceae</taxon>
        <taxon>Salmonella</taxon>
    </lineage>
</organism>
<evidence type="ECO:0000256" key="1">
    <source>
        <dbReference type="SAM" id="Phobius"/>
    </source>
</evidence>
<accession>A0A5Y2RVQ2</accession>
<keyword evidence="1" id="KW-0472">Membrane</keyword>
<reference evidence="2" key="1">
    <citation type="submission" date="2019-07" db="EMBL/GenBank/DDBJ databases">
        <authorList>
            <person name="Ashton P.M."/>
            <person name="Dallman T."/>
            <person name="Nair S."/>
            <person name="De Pinna E."/>
            <person name="Peters T."/>
            <person name="Grant K."/>
        </authorList>
    </citation>
    <scope>NUCLEOTIDE SEQUENCE [LARGE SCALE GENOMIC DNA]</scope>
    <source>
        <strain evidence="2">107213</strain>
    </source>
</reference>
<protein>
    <recommendedName>
        <fullName evidence="3">Ankyrin repeat domain-containing protein</fullName>
    </recommendedName>
</protein>
<comment type="caution">
    <text evidence="2">The sequence shown here is derived from an EMBL/GenBank/DDBJ whole genome shotgun (WGS) entry which is preliminary data.</text>
</comment>
<name>A0A5Y2RVQ2_SALER</name>
<sequence length="475" mass="54355">MVESFAWMMWNSVIFMSLWGIYGVVLLNLIIGAFGSLRCRRVFLRVVLPQVSIVCILWGGLFWIDSKNIYILYLLVLGLLPSIIIAIFSSRNLPFSTLKTIVCHTIFLFVFFYVMDSSRLWHHVGEDWDNYKITRLFERAKSDVQVLQGASCYQLASVLTQAAEHRDTPENLLRYLTKTRGISPFLTAAESCPEAAIPNAEFLYTPFATALRQYNVPIVRFFSQHLVGETSSARENRNIVADKENPLLTLYYSDDISPYREQYRKEIIQLLLNIMPELLNDAVYIYPIIQRNTELVAYLWQIHPPTIPLRRLEAMVLLAKTEPLISEVIHNPEILLTPPIERWDRENLLTFILSNGDLAMIQSLIDANVVDWKRAMEDGNNEPLHRAILRLRGGALENALLIQIIKVMQAQKALSNEQIAHYLPWTPTFPAAYLQAGLSCEQLREVLEHNASAVGGEQVLKDTRQRLNALCPVVK</sequence>
<keyword evidence="1" id="KW-1133">Transmembrane helix</keyword>
<evidence type="ECO:0000313" key="2">
    <source>
        <dbReference type="EMBL" id="ECF6049858.1"/>
    </source>
</evidence>
<keyword evidence="1" id="KW-0812">Transmembrane</keyword>
<feature type="transmembrane region" description="Helical" evidence="1">
    <location>
        <begin position="95"/>
        <end position="115"/>
    </location>
</feature>
<feature type="transmembrane region" description="Helical" evidence="1">
    <location>
        <begin position="42"/>
        <end position="64"/>
    </location>
</feature>